<dbReference type="InterPro" id="IPR003604">
    <property type="entry name" value="Matrin/U1-like-C_Znf_C2H2"/>
</dbReference>
<feature type="compositionally biased region" description="Basic and acidic residues" evidence="3">
    <location>
        <begin position="366"/>
        <end position="389"/>
    </location>
</feature>
<dbReference type="InterPro" id="IPR013087">
    <property type="entry name" value="Znf_C2H2_type"/>
</dbReference>
<dbReference type="Pfam" id="PF12108">
    <property type="entry name" value="SF3a60_bindingd"/>
    <property type="match status" value="1"/>
</dbReference>
<feature type="domain" description="C2H2-type" evidence="4">
    <location>
        <begin position="268"/>
        <end position="290"/>
    </location>
</feature>
<evidence type="ECO:0000313" key="6">
    <source>
        <dbReference type="Proteomes" id="UP000311382"/>
    </source>
</evidence>
<dbReference type="PANTHER" id="PTHR12786">
    <property type="entry name" value="SPLICING FACTOR SF3A-RELATED"/>
    <property type="match status" value="1"/>
</dbReference>
<dbReference type="Pfam" id="PF11931">
    <property type="entry name" value="SF3a60_Prp9_C"/>
    <property type="match status" value="1"/>
</dbReference>
<dbReference type="SUPFAM" id="SSF57667">
    <property type="entry name" value="beta-beta-alpha zinc fingers"/>
    <property type="match status" value="1"/>
</dbReference>
<sequence>MASSVIEDARALAEDQDLFDRTLASLLVSLDAPVLPHRQRLATAHRAHDLADRIVHRSAALTVALSPDNDERAREIDALSGQGQPGQDLADFYQRLAKLKDYHRKYPNQGNVRVAGDRDVDFSALEQGDPEWLDKRFTGEEGLGRYLDLHELHDRWNNLAPASSSGQATAGGWRRYSYLQYLGAITDFKLSPQLKSQPDYATYLTDLLAYLSNFYERVLPLGDLDAVLEAADAAFARRWDAGEVPGWAQQADGAAEEGSKAEGEGIWCAACQKSFSKESVYQAHLTGKKHVKAAAKLQFGSDALSAPASAAPSSSSSLASLRHTKNRALALKEALIAALLSPAPADGTGAPAPLAGILADTQANTERRAALTDKERAAEAEELEAREAAEAAAAAAAAAQGGAGAGGTGGRGDDDEEDDEGRIYNPLKLPLGWDGKPIPYWLYKLHGLGVEYKCEICSDHVYQGRKNFERHFQESRHAFGMRALGLPNTKHFHEITRIEDAIALAEKLKQEGRAELSHAELTEELEDEEGNVYNRKTYEDLKRQGLV</sequence>
<feature type="region of interest" description="Disordered" evidence="3">
    <location>
        <begin position="366"/>
        <end position="423"/>
    </location>
</feature>
<keyword evidence="6" id="KW-1185">Reference proteome</keyword>
<evidence type="ECO:0000259" key="4">
    <source>
        <dbReference type="PROSITE" id="PS00028"/>
    </source>
</evidence>
<name>A0A5C5FV80_9BASI</name>
<feature type="compositionally biased region" description="Low complexity" evidence="3">
    <location>
        <begin position="390"/>
        <end position="400"/>
    </location>
</feature>
<dbReference type="GO" id="GO:0003723">
    <property type="term" value="F:RNA binding"/>
    <property type="evidence" value="ECO:0007669"/>
    <property type="project" value="InterPro"/>
</dbReference>
<dbReference type="Gene3D" id="3.30.160.60">
    <property type="entry name" value="Classic Zinc Finger"/>
    <property type="match status" value="1"/>
</dbReference>
<comment type="subcellular location">
    <subcellularLocation>
        <location evidence="1">Nucleus</location>
    </subcellularLocation>
</comment>
<dbReference type="GO" id="GO:0000398">
    <property type="term" value="P:mRNA splicing, via spliceosome"/>
    <property type="evidence" value="ECO:0007669"/>
    <property type="project" value="InterPro"/>
</dbReference>
<dbReference type="SMART" id="SM00451">
    <property type="entry name" value="ZnF_U1"/>
    <property type="match status" value="1"/>
</dbReference>
<organism evidence="5 6">
    <name type="scientific">Rhodotorula diobovata</name>
    <dbReference type="NCBI Taxonomy" id="5288"/>
    <lineage>
        <taxon>Eukaryota</taxon>
        <taxon>Fungi</taxon>
        <taxon>Dikarya</taxon>
        <taxon>Basidiomycota</taxon>
        <taxon>Pucciniomycotina</taxon>
        <taxon>Microbotryomycetes</taxon>
        <taxon>Sporidiobolales</taxon>
        <taxon>Sporidiobolaceae</taxon>
        <taxon>Rhodotorula</taxon>
    </lineage>
</organism>
<dbReference type="AlphaFoldDB" id="A0A5C5FV80"/>
<accession>A0A5C5FV80</accession>
<dbReference type="InterPro" id="IPR021966">
    <property type="entry name" value="SF3a60_bindingd"/>
</dbReference>
<evidence type="ECO:0000256" key="2">
    <source>
        <dbReference type="ARBA" id="ARBA00023242"/>
    </source>
</evidence>
<dbReference type="InterPro" id="IPR031774">
    <property type="entry name" value="SF3A3_dom"/>
</dbReference>
<dbReference type="GO" id="GO:0008270">
    <property type="term" value="F:zinc ion binding"/>
    <property type="evidence" value="ECO:0007669"/>
    <property type="project" value="InterPro"/>
</dbReference>
<evidence type="ECO:0000256" key="1">
    <source>
        <dbReference type="ARBA" id="ARBA00004123"/>
    </source>
</evidence>
<comment type="caution">
    <text evidence="5">The sequence shown here is derived from an EMBL/GenBank/DDBJ whole genome shotgun (WGS) entry which is preliminary data.</text>
</comment>
<dbReference type="EMBL" id="SOZI01000072">
    <property type="protein sequence ID" value="TNY20249.1"/>
    <property type="molecule type" value="Genomic_DNA"/>
</dbReference>
<proteinExistence type="predicted"/>
<dbReference type="OrthoDB" id="2160351at2759"/>
<dbReference type="Pfam" id="PF16837">
    <property type="entry name" value="SF3A3"/>
    <property type="match status" value="1"/>
</dbReference>
<evidence type="ECO:0000256" key="3">
    <source>
        <dbReference type="SAM" id="MobiDB-lite"/>
    </source>
</evidence>
<evidence type="ECO:0000313" key="5">
    <source>
        <dbReference type="EMBL" id="TNY20249.1"/>
    </source>
</evidence>
<reference evidence="5 6" key="1">
    <citation type="submission" date="2019-03" db="EMBL/GenBank/DDBJ databases">
        <title>Rhodosporidium diobovatum UCD-FST 08-225 genome sequencing, assembly, and annotation.</title>
        <authorList>
            <person name="Fakankun I.U."/>
            <person name="Fristensky B."/>
            <person name="Levin D.B."/>
        </authorList>
    </citation>
    <scope>NUCLEOTIDE SEQUENCE [LARGE SCALE GENOMIC DNA]</scope>
    <source>
        <strain evidence="5 6">UCD-FST 08-225</strain>
    </source>
</reference>
<dbReference type="STRING" id="5288.A0A5C5FV80"/>
<feature type="compositionally biased region" description="Gly residues" evidence="3">
    <location>
        <begin position="401"/>
        <end position="410"/>
    </location>
</feature>
<keyword evidence="2" id="KW-0539">Nucleus</keyword>
<dbReference type="InterPro" id="IPR024598">
    <property type="entry name" value="SF3a60/Prp9_C"/>
</dbReference>
<dbReference type="PANTHER" id="PTHR12786:SF2">
    <property type="entry name" value="SPLICING FACTOR 3A SUBUNIT 3"/>
    <property type="match status" value="1"/>
</dbReference>
<protein>
    <recommendedName>
        <fullName evidence="4">C2H2-type domain-containing protein</fullName>
    </recommendedName>
</protein>
<gene>
    <name evidence="5" type="ORF">DMC30DRAFT_417163</name>
</gene>
<dbReference type="GO" id="GO:0005681">
    <property type="term" value="C:spliceosomal complex"/>
    <property type="evidence" value="ECO:0007669"/>
    <property type="project" value="InterPro"/>
</dbReference>
<dbReference type="InterPro" id="IPR036236">
    <property type="entry name" value="Znf_C2H2_sf"/>
</dbReference>
<dbReference type="InterPro" id="IPR051421">
    <property type="entry name" value="RNA_Proc_DNA_Dmg_Regulator"/>
</dbReference>
<dbReference type="Pfam" id="PF12874">
    <property type="entry name" value="zf-met"/>
    <property type="match status" value="1"/>
</dbReference>
<dbReference type="Proteomes" id="UP000311382">
    <property type="component" value="Unassembled WGS sequence"/>
</dbReference>
<dbReference type="PROSITE" id="PS00028">
    <property type="entry name" value="ZINC_FINGER_C2H2_1"/>
    <property type="match status" value="1"/>
</dbReference>